<gene>
    <name evidence="2" type="ORF">B4U80_00272</name>
</gene>
<dbReference type="VEuPathDB" id="VectorBase:LDEU005498"/>
<evidence type="ECO:0000313" key="2">
    <source>
        <dbReference type="EMBL" id="RWS26542.1"/>
    </source>
</evidence>
<accession>A0A443SGC6</accession>
<name>A0A443SGC6_9ACAR</name>
<dbReference type="PANTHER" id="PTHR21261:SF15">
    <property type="entry name" value="BEATEN PATH IIIA, ISOFORM D-RELATED"/>
    <property type="match status" value="1"/>
</dbReference>
<reference evidence="2 3" key="1">
    <citation type="journal article" date="2018" name="Gigascience">
        <title>Genomes of trombidid mites reveal novel predicted allergens and laterally-transferred genes associated with secondary metabolism.</title>
        <authorList>
            <person name="Dong X."/>
            <person name="Chaisiri K."/>
            <person name="Xia D."/>
            <person name="Armstrong S.D."/>
            <person name="Fang Y."/>
            <person name="Donnelly M.J."/>
            <person name="Kadowaki T."/>
            <person name="McGarry J.W."/>
            <person name="Darby A.C."/>
            <person name="Makepeace B.L."/>
        </authorList>
    </citation>
    <scope>NUCLEOTIDE SEQUENCE [LARGE SCALE GENOMIC DNA]</scope>
    <source>
        <strain evidence="2">UoL-UT</strain>
    </source>
</reference>
<dbReference type="FunFam" id="2.60.40.10:FF:000437">
    <property type="entry name" value="Beat-IIIc, isoform A"/>
    <property type="match status" value="1"/>
</dbReference>
<comment type="caution">
    <text evidence="2">The sequence shown here is derived from an EMBL/GenBank/DDBJ whole genome shotgun (WGS) entry which is preliminary data.</text>
</comment>
<keyword evidence="3" id="KW-1185">Reference proteome</keyword>
<dbReference type="Proteomes" id="UP000288716">
    <property type="component" value="Unassembled WGS sequence"/>
</dbReference>
<proteinExistence type="predicted"/>
<dbReference type="InterPro" id="IPR007110">
    <property type="entry name" value="Ig-like_dom"/>
</dbReference>
<feature type="domain" description="Ig-like" evidence="1">
    <location>
        <begin position="16"/>
        <end position="109"/>
    </location>
</feature>
<protein>
    <recommendedName>
        <fullName evidence="1">Ig-like domain-containing protein</fullName>
    </recommendedName>
</protein>
<dbReference type="Gene3D" id="2.60.40.10">
    <property type="entry name" value="Immunoglobulins"/>
    <property type="match status" value="1"/>
</dbReference>
<dbReference type="EMBL" id="NCKV01002668">
    <property type="protein sequence ID" value="RWS26542.1"/>
    <property type="molecule type" value="Genomic_DNA"/>
</dbReference>
<dbReference type="OrthoDB" id="6343941at2759"/>
<dbReference type="SUPFAM" id="SSF48726">
    <property type="entry name" value="Immunoglobulin"/>
    <property type="match status" value="1"/>
</dbReference>
<evidence type="ECO:0000259" key="1">
    <source>
        <dbReference type="PROSITE" id="PS50835"/>
    </source>
</evidence>
<dbReference type="PANTHER" id="PTHR21261">
    <property type="entry name" value="BEAT PROTEIN"/>
    <property type="match status" value="1"/>
</dbReference>
<dbReference type="PROSITE" id="PS50835">
    <property type="entry name" value="IG_LIKE"/>
    <property type="match status" value="1"/>
</dbReference>
<evidence type="ECO:0000313" key="3">
    <source>
        <dbReference type="Proteomes" id="UP000288716"/>
    </source>
</evidence>
<sequence length="134" mass="15734">ALRITNLSIPHSIHSGESIWINCSYDLETDQLYSIKWYKNDIEFYRYLPSDVPNAQTYESSGIYADLLRSSFGNVYLTKSDLNTEGVFRCEVSAEAPSFQTVKKEKELKVYCKYQRYSEAMQSKVYKYYYFTSL</sequence>
<dbReference type="STRING" id="299467.A0A443SGC6"/>
<organism evidence="2 3">
    <name type="scientific">Leptotrombidium deliense</name>
    <dbReference type="NCBI Taxonomy" id="299467"/>
    <lineage>
        <taxon>Eukaryota</taxon>
        <taxon>Metazoa</taxon>
        <taxon>Ecdysozoa</taxon>
        <taxon>Arthropoda</taxon>
        <taxon>Chelicerata</taxon>
        <taxon>Arachnida</taxon>
        <taxon>Acari</taxon>
        <taxon>Acariformes</taxon>
        <taxon>Trombidiformes</taxon>
        <taxon>Prostigmata</taxon>
        <taxon>Anystina</taxon>
        <taxon>Parasitengona</taxon>
        <taxon>Trombiculoidea</taxon>
        <taxon>Trombiculidae</taxon>
        <taxon>Leptotrombidium</taxon>
    </lineage>
</organism>
<feature type="non-terminal residue" evidence="2">
    <location>
        <position position="134"/>
    </location>
</feature>
<dbReference type="AlphaFoldDB" id="A0A443SGC6"/>
<dbReference type="InterPro" id="IPR036179">
    <property type="entry name" value="Ig-like_dom_sf"/>
</dbReference>
<feature type="non-terminal residue" evidence="2">
    <location>
        <position position="1"/>
    </location>
</feature>
<dbReference type="InterPro" id="IPR013783">
    <property type="entry name" value="Ig-like_fold"/>
</dbReference>